<name>A0A507B308_9PEZI</name>
<dbReference type="Proteomes" id="UP000319257">
    <property type="component" value="Unassembled WGS sequence"/>
</dbReference>
<organism evidence="2 3">
    <name type="scientific">Thyridium curvatum</name>
    <dbReference type="NCBI Taxonomy" id="1093900"/>
    <lineage>
        <taxon>Eukaryota</taxon>
        <taxon>Fungi</taxon>
        <taxon>Dikarya</taxon>
        <taxon>Ascomycota</taxon>
        <taxon>Pezizomycotina</taxon>
        <taxon>Sordariomycetes</taxon>
        <taxon>Sordariomycetidae</taxon>
        <taxon>Thyridiales</taxon>
        <taxon>Thyridiaceae</taxon>
        <taxon>Thyridium</taxon>
    </lineage>
</organism>
<dbReference type="OrthoDB" id="4779883at2759"/>
<reference evidence="2 3" key="1">
    <citation type="submission" date="2019-06" db="EMBL/GenBank/DDBJ databases">
        <title>Draft genome sequence of the filamentous fungus Phialemoniopsis curvata isolated from diesel fuel.</title>
        <authorList>
            <person name="Varaljay V.A."/>
            <person name="Lyon W.J."/>
            <person name="Crouch A.L."/>
            <person name="Drake C.E."/>
            <person name="Hollomon J.M."/>
            <person name="Nadeau L.J."/>
            <person name="Nunn H.S."/>
            <person name="Stevenson B.S."/>
            <person name="Bojanowski C.L."/>
            <person name="Crookes-Goodson W.J."/>
        </authorList>
    </citation>
    <scope>NUCLEOTIDE SEQUENCE [LARGE SCALE GENOMIC DNA]</scope>
    <source>
        <strain evidence="2 3">D216</strain>
    </source>
</reference>
<gene>
    <name evidence="2" type="ORF">E0L32_006540</name>
</gene>
<feature type="region of interest" description="Disordered" evidence="1">
    <location>
        <begin position="265"/>
        <end position="321"/>
    </location>
</feature>
<proteinExistence type="predicted"/>
<dbReference type="GeneID" id="41973987"/>
<evidence type="ECO:0000313" key="2">
    <source>
        <dbReference type="EMBL" id="TPX13114.1"/>
    </source>
</evidence>
<evidence type="ECO:0000313" key="3">
    <source>
        <dbReference type="Proteomes" id="UP000319257"/>
    </source>
</evidence>
<feature type="compositionally biased region" description="Acidic residues" evidence="1">
    <location>
        <begin position="69"/>
        <end position="100"/>
    </location>
</feature>
<dbReference type="AlphaFoldDB" id="A0A507B308"/>
<comment type="caution">
    <text evidence="2">The sequence shown here is derived from an EMBL/GenBank/DDBJ whole genome shotgun (WGS) entry which is preliminary data.</text>
</comment>
<sequence>MAGINRTYARRSRLRRPKPLRANAHVPACNVNPDNTRRPTRRPSKRLKPEKESVIGQVPLQSSSPADSDNGEDQEEEDSRSEYDADDESDEESVISEEDTTPPTSSCRPLEENDIRSLLEKHPSQVYDSRPPRGYKMLRKPRKSNRLAFAFRAGDGFSGDEARPTALIPAKRKRVEPVFTMGSLELVPPEPLGKILRDAEPDDDCNPAPASTNPGIGPENIEVPETLAAVPVEIEPRSPELGELAVLDRGYGSASQVLGFGFTSPVSLGLRSSPPGEDSGEGEGERGTQRAIPASPGVHLETELDRSDMPEIPDSVELPHRGVDQPLLSEAIDDEVVIAGTIESV</sequence>
<dbReference type="RefSeq" id="XP_030994825.1">
    <property type="nucleotide sequence ID" value="XM_031141184.1"/>
</dbReference>
<dbReference type="EMBL" id="SKBQ01000037">
    <property type="protein sequence ID" value="TPX13114.1"/>
    <property type="molecule type" value="Genomic_DNA"/>
</dbReference>
<feature type="region of interest" description="Disordered" evidence="1">
    <location>
        <begin position="190"/>
        <end position="220"/>
    </location>
</feature>
<feature type="region of interest" description="Disordered" evidence="1">
    <location>
        <begin position="1"/>
        <end position="141"/>
    </location>
</feature>
<evidence type="ECO:0000256" key="1">
    <source>
        <dbReference type="SAM" id="MobiDB-lite"/>
    </source>
</evidence>
<dbReference type="InParanoid" id="A0A507B308"/>
<feature type="compositionally biased region" description="Basic residues" evidence="1">
    <location>
        <begin position="8"/>
        <end position="19"/>
    </location>
</feature>
<accession>A0A507B308</accession>
<feature type="compositionally biased region" description="Basic and acidic residues" evidence="1">
    <location>
        <begin position="109"/>
        <end position="123"/>
    </location>
</feature>
<protein>
    <submittedName>
        <fullName evidence="2">Uncharacterized protein</fullName>
    </submittedName>
</protein>
<feature type="compositionally biased region" description="Basic and acidic residues" evidence="1">
    <location>
        <begin position="300"/>
        <end position="309"/>
    </location>
</feature>
<keyword evidence="3" id="KW-1185">Reference proteome</keyword>